<protein>
    <submittedName>
        <fullName evidence="2">QueT transporter</fullName>
    </submittedName>
</protein>
<evidence type="ECO:0000256" key="1">
    <source>
        <dbReference type="SAM" id="Phobius"/>
    </source>
</evidence>
<reference evidence="2 3" key="2">
    <citation type="journal article" date="2012" name="J. Bacteriol.">
        <title>Complete genome sequences of Desulfosporosinus orientis DSM765T, Desulfosporosinus youngiae DSM17734T, Desulfosporosinus meridiei DSM13257T, and Desulfosporosinus acidiphilus DSM22704T.</title>
        <authorList>
            <person name="Pester M."/>
            <person name="Brambilla E."/>
            <person name="Alazard D."/>
            <person name="Rattei T."/>
            <person name="Weinmaier T."/>
            <person name="Han J."/>
            <person name="Lucas S."/>
            <person name="Lapidus A."/>
            <person name="Cheng J.F."/>
            <person name="Goodwin L."/>
            <person name="Pitluck S."/>
            <person name="Peters L."/>
            <person name="Ovchinnikova G."/>
            <person name="Teshima H."/>
            <person name="Detter J.C."/>
            <person name="Han C.S."/>
            <person name="Tapia R."/>
            <person name="Land M.L."/>
            <person name="Hauser L."/>
            <person name="Kyrpides N.C."/>
            <person name="Ivanova N.N."/>
            <person name="Pagani I."/>
            <person name="Huntmann M."/>
            <person name="Wei C.L."/>
            <person name="Davenport K.W."/>
            <person name="Daligault H."/>
            <person name="Chain P.S."/>
            <person name="Chen A."/>
            <person name="Mavromatis K."/>
            <person name="Markowitz V."/>
            <person name="Szeto E."/>
            <person name="Mikhailova N."/>
            <person name="Pati A."/>
            <person name="Wagner M."/>
            <person name="Woyke T."/>
            <person name="Ollivier B."/>
            <person name="Klenk H.P."/>
            <person name="Spring S."/>
            <person name="Loy A."/>
        </authorList>
    </citation>
    <scope>NUCLEOTIDE SEQUENCE [LARGE SCALE GENOMIC DNA]</scope>
    <source>
        <strain evidence="3">ATCC 19365 / DSM 765 / NCIMB 8382 / VKM B-1628</strain>
    </source>
</reference>
<feature type="transmembrane region" description="Helical" evidence="1">
    <location>
        <begin position="200"/>
        <end position="220"/>
    </location>
</feature>
<dbReference type="PATRIC" id="fig|768706.3.peg.3812"/>
<organism evidence="2 3">
    <name type="scientific">Desulfosporosinus orientis (strain ATCC 19365 / DSM 765 / NCIMB 8382 / VKM B-1628 / Singapore I)</name>
    <name type="common">Desulfotomaculum orientis</name>
    <dbReference type="NCBI Taxonomy" id="768706"/>
    <lineage>
        <taxon>Bacteria</taxon>
        <taxon>Bacillati</taxon>
        <taxon>Bacillota</taxon>
        <taxon>Clostridia</taxon>
        <taxon>Eubacteriales</taxon>
        <taxon>Desulfitobacteriaceae</taxon>
        <taxon>Desulfosporosinus</taxon>
    </lineage>
</organism>
<dbReference type="eggNOG" id="COG2208">
    <property type="taxonomic scope" value="Bacteria"/>
</dbReference>
<dbReference type="HOGENOM" id="CLU_1101495_0_0_9"/>
<reference evidence="3" key="1">
    <citation type="submission" date="2011-11" db="EMBL/GenBank/DDBJ databases">
        <title>Complete sequence of Desulfosporosinus orientis DSM 765.</title>
        <authorList>
            <person name="Lucas S."/>
            <person name="Han J."/>
            <person name="Lapidus A."/>
            <person name="Cheng J.-F."/>
            <person name="Goodwin L."/>
            <person name="Pitluck S."/>
            <person name="Peters L."/>
            <person name="Ovchinnikova G."/>
            <person name="Teshima H."/>
            <person name="Detter J.C."/>
            <person name="Han C."/>
            <person name="Tapia R."/>
            <person name="Land M."/>
            <person name="Hauser L."/>
            <person name="Kyrpides N."/>
            <person name="Ivanova N."/>
            <person name="Pagani I."/>
            <person name="Pester M."/>
            <person name="Spring S."/>
            <person name="Ollivier B."/>
            <person name="Rattei T."/>
            <person name="Klenk H.-P."/>
            <person name="Wagner M."/>
            <person name="Loy A."/>
            <person name="Woyke T."/>
        </authorList>
    </citation>
    <scope>NUCLEOTIDE SEQUENCE [LARGE SCALE GENOMIC DNA]</scope>
    <source>
        <strain evidence="3">ATCC 19365 / DSM 765 / NCIMB 8382 / VKM B-1628</strain>
    </source>
</reference>
<dbReference type="STRING" id="768706.Desor_3773"/>
<feature type="transmembrane region" description="Helical" evidence="1">
    <location>
        <begin position="226"/>
        <end position="247"/>
    </location>
</feature>
<feature type="transmembrane region" description="Helical" evidence="1">
    <location>
        <begin position="78"/>
        <end position="97"/>
    </location>
</feature>
<accession>G7W6V3</accession>
<gene>
    <name evidence="2" type="ordered locus">Desor_3773</name>
</gene>
<dbReference type="OrthoDB" id="1807155at2"/>
<name>G7W6V3_DESOD</name>
<evidence type="ECO:0000313" key="3">
    <source>
        <dbReference type="Proteomes" id="UP000006346"/>
    </source>
</evidence>
<dbReference type="RefSeq" id="WP_014186043.1">
    <property type="nucleotide sequence ID" value="NC_016584.1"/>
</dbReference>
<proteinExistence type="predicted"/>
<dbReference type="EMBL" id="CP003108">
    <property type="protein sequence ID" value="AET69235.1"/>
    <property type="molecule type" value="Genomic_DNA"/>
</dbReference>
<evidence type="ECO:0000313" key="2">
    <source>
        <dbReference type="EMBL" id="AET69235.1"/>
    </source>
</evidence>
<dbReference type="KEGG" id="dor:Desor_3773"/>
<keyword evidence="1" id="KW-1133">Transmembrane helix</keyword>
<dbReference type="Proteomes" id="UP000006346">
    <property type="component" value="Chromosome"/>
</dbReference>
<sequence>MKEIFSPFKSKEKLLQIVICALIFIGMAVPFKVMVLIKGLTEVRPVNAVPIVAGLLLGPAGAWGCALGNLIADGFGTFSQASALGFIGNFIAAYLPYKLWHITKKRETPNVKSSKNIVKFILIAALAALATAIIIACGLDVLFGMWIPSVFWIIFFNDLGFSILIGLPVFIVLTSEESTLKITLPERCPKKGMGKSDFPIEYLLLSAVVLSELVLLWMISLGMKMSAFPLMAAVGGISMLSLLILLIRSDGC</sequence>
<keyword evidence="1" id="KW-0812">Transmembrane</keyword>
<keyword evidence="3" id="KW-1185">Reference proteome</keyword>
<feature type="transmembrane region" description="Helical" evidence="1">
    <location>
        <begin position="14"/>
        <end position="37"/>
    </location>
</feature>
<feature type="transmembrane region" description="Helical" evidence="1">
    <location>
        <begin position="117"/>
        <end position="143"/>
    </location>
</feature>
<feature type="transmembrane region" description="Helical" evidence="1">
    <location>
        <begin position="49"/>
        <end position="72"/>
    </location>
</feature>
<keyword evidence="1" id="KW-0472">Membrane</keyword>
<feature type="transmembrane region" description="Helical" evidence="1">
    <location>
        <begin position="149"/>
        <end position="173"/>
    </location>
</feature>
<dbReference type="AlphaFoldDB" id="G7W6V3"/>